<reference evidence="2 3" key="1">
    <citation type="submission" date="2014-04" db="EMBL/GenBank/DDBJ databases">
        <authorList>
            <consortium name="DOE Joint Genome Institute"/>
            <person name="Kuo A."/>
            <person name="Kohler A."/>
            <person name="Costa M.D."/>
            <person name="Nagy L.G."/>
            <person name="Floudas D."/>
            <person name="Copeland A."/>
            <person name="Barry K.W."/>
            <person name="Cichocki N."/>
            <person name="Veneault-Fourrey C."/>
            <person name="LaButti K."/>
            <person name="Lindquist E.A."/>
            <person name="Lipzen A."/>
            <person name="Lundell T."/>
            <person name="Morin E."/>
            <person name="Murat C."/>
            <person name="Sun H."/>
            <person name="Tunlid A."/>
            <person name="Henrissat B."/>
            <person name="Grigoriev I.V."/>
            <person name="Hibbett D.S."/>
            <person name="Martin F."/>
            <person name="Nordberg H.P."/>
            <person name="Cantor M.N."/>
            <person name="Hua S.X."/>
        </authorList>
    </citation>
    <scope>NUCLEOTIDE SEQUENCE [LARGE SCALE GENOMIC DNA]</scope>
    <source>
        <strain evidence="2 3">Marx 270</strain>
    </source>
</reference>
<organism evidence="2 3">
    <name type="scientific">Pisolithus tinctorius Marx 270</name>
    <dbReference type="NCBI Taxonomy" id="870435"/>
    <lineage>
        <taxon>Eukaryota</taxon>
        <taxon>Fungi</taxon>
        <taxon>Dikarya</taxon>
        <taxon>Basidiomycota</taxon>
        <taxon>Agaricomycotina</taxon>
        <taxon>Agaricomycetes</taxon>
        <taxon>Agaricomycetidae</taxon>
        <taxon>Boletales</taxon>
        <taxon>Sclerodermatineae</taxon>
        <taxon>Pisolithaceae</taxon>
        <taxon>Pisolithus</taxon>
    </lineage>
</organism>
<keyword evidence="1" id="KW-0732">Signal</keyword>
<sequence>MAWFLFLVYVCGFPTICHDLVLIPQLLSLEGLPSPSPRQYLTGAYAIARPFRCPTSRFFRLWYYSTRPSEWYIFYVFYFCCFAF</sequence>
<dbReference type="InParanoid" id="A0A0C3JW14"/>
<evidence type="ECO:0008006" key="4">
    <source>
        <dbReference type="Google" id="ProtNLM"/>
    </source>
</evidence>
<gene>
    <name evidence="2" type="ORF">M404DRAFT_1003036</name>
</gene>
<name>A0A0C3JW14_PISTI</name>
<dbReference type="EMBL" id="KN831987">
    <property type="protein sequence ID" value="KIO01642.1"/>
    <property type="molecule type" value="Genomic_DNA"/>
</dbReference>
<dbReference type="HOGENOM" id="CLU_2528361_0_0_1"/>
<feature type="signal peptide" evidence="1">
    <location>
        <begin position="1"/>
        <end position="19"/>
    </location>
</feature>
<keyword evidence="3" id="KW-1185">Reference proteome</keyword>
<evidence type="ECO:0000313" key="2">
    <source>
        <dbReference type="EMBL" id="KIO01642.1"/>
    </source>
</evidence>
<dbReference type="Proteomes" id="UP000054217">
    <property type="component" value="Unassembled WGS sequence"/>
</dbReference>
<evidence type="ECO:0000256" key="1">
    <source>
        <dbReference type="SAM" id="SignalP"/>
    </source>
</evidence>
<protein>
    <recommendedName>
        <fullName evidence="4">Secreted protein</fullName>
    </recommendedName>
</protein>
<reference evidence="3" key="2">
    <citation type="submission" date="2015-01" db="EMBL/GenBank/DDBJ databases">
        <title>Evolutionary Origins and Diversification of the Mycorrhizal Mutualists.</title>
        <authorList>
            <consortium name="DOE Joint Genome Institute"/>
            <consortium name="Mycorrhizal Genomics Consortium"/>
            <person name="Kohler A."/>
            <person name="Kuo A."/>
            <person name="Nagy L.G."/>
            <person name="Floudas D."/>
            <person name="Copeland A."/>
            <person name="Barry K.W."/>
            <person name="Cichocki N."/>
            <person name="Veneault-Fourrey C."/>
            <person name="LaButti K."/>
            <person name="Lindquist E.A."/>
            <person name="Lipzen A."/>
            <person name="Lundell T."/>
            <person name="Morin E."/>
            <person name="Murat C."/>
            <person name="Riley R."/>
            <person name="Ohm R."/>
            <person name="Sun H."/>
            <person name="Tunlid A."/>
            <person name="Henrissat B."/>
            <person name="Grigoriev I.V."/>
            <person name="Hibbett D.S."/>
            <person name="Martin F."/>
        </authorList>
    </citation>
    <scope>NUCLEOTIDE SEQUENCE [LARGE SCALE GENOMIC DNA]</scope>
    <source>
        <strain evidence="3">Marx 270</strain>
    </source>
</reference>
<feature type="chain" id="PRO_5002175522" description="Secreted protein" evidence="1">
    <location>
        <begin position="20"/>
        <end position="84"/>
    </location>
</feature>
<proteinExistence type="predicted"/>
<accession>A0A0C3JW14</accession>
<dbReference type="AlphaFoldDB" id="A0A0C3JW14"/>
<evidence type="ECO:0000313" key="3">
    <source>
        <dbReference type="Proteomes" id="UP000054217"/>
    </source>
</evidence>